<dbReference type="InterPro" id="IPR051925">
    <property type="entry name" value="RNA-binding_domain"/>
</dbReference>
<dbReference type="PROSITE" id="PS51295">
    <property type="entry name" value="CRM"/>
    <property type="match status" value="1"/>
</dbReference>
<accession>A0A1W1YLG3</accession>
<dbReference type="GO" id="GO:0003723">
    <property type="term" value="F:RNA binding"/>
    <property type="evidence" value="ECO:0007669"/>
    <property type="project" value="UniProtKB-UniRule"/>
</dbReference>
<sequence>MLTNKEKKYLKKASHELKPLFQIGKNGVNEELVNQLDDLLTKRELIKVHILQNSDEEVEEAADEISSALSAEVVQTIGRVMTLYRQSSESKYRQISEELKAVK</sequence>
<dbReference type="EMBL" id="FWXK01000003">
    <property type="protein sequence ID" value="SMC36641.1"/>
    <property type="molecule type" value="Genomic_DNA"/>
</dbReference>
<name>A0A1W1YLG3_9LACT</name>
<dbReference type="InterPro" id="IPR001890">
    <property type="entry name" value="RNA-binding_CRM"/>
</dbReference>
<dbReference type="RefSeq" id="WP_084098728.1">
    <property type="nucleotide sequence ID" value="NZ_FWXK01000003.1"/>
</dbReference>
<dbReference type="Gene3D" id="3.30.110.60">
    <property type="entry name" value="YhbY-like"/>
    <property type="match status" value="1"/>
</dbReference>
<evidence type="ECO:0000259" key="3">
    <source>
        <dbReference type="PROSITE" id="PS51295"/>
    </source>
</evidence>
<evidence type="ECO:0000313" key="4">
    <source>
        <dbReference type="EMBL" id="SMC36641.1"/>
    </source>
</evidence>
<dbReference type="OrthoDB" id="9797519at2"/>
<dbReference type="Pfam" id="PF01985">
    <property type="entry name" value="CRS1_YhbY"/>
    <property type="match status" value="1"/>
</dbReference>
<reference evidence="5" key="1">
    <citation type="submission" date="2017-04" db="EMBL/GenBank/DDBJ databases">
        <authorList>
            <person name="Varghese N."/>
            <person name="Submissions S."/>
        </authorList>
    </citation>
    <scope>NUCLEOTIDE SEQUENCE [LARGE SCALE GENOMIC DNA]</scope>
    <source>
        <strain evidence="5">DSM 21500</strain>
    </source>
</reference>
<proteinExistence type="predicted"/>
<keyword evidence="5" id="KW-1185">Reference proteome</keyword>
<evidence type="ECO:0000256" key="2">
    <source>
        <dbReference type="PROSITE-ProRule" id="PRU00626"/>
    </source>
</evidence>
<protein>
    <submittedName>
        <fullName evidence="4">RNA-binding protein</fullName>
    </submittedName>
</protein>
<gene>
    <name evidence="4" type="ORF">SAMN04487984_0756</name>
</gene>
<dbReference type="PANTHER" id="PTHR40065">
    <property type="entry name" value="RNA-BINDING PROTEIN YHBY"/>
    <property type="match status" value="1"/>
</dbReference>
<dbReference type="NCBIfam" id="TIGR00253">
    <property type="entry name" value="RNA_bind_YhbY"/>
    <property type="match status" value="1"/>
</dbReference>
<keyword evidence="1 2" id="KW-0694">RNA-binding</keyword>
<dbReference type="InterPro" id="IPR035920">
    <property type="entry name" value="YhbY-like_sf"/>
</dbReference>
<dbReference type="STRING" id="371602.SAMN04487984_0756"/>
<dbReference type="InterPro" id="IPR017924">
    <property type="entry name" value="RNA-binding_YhbY"/>
</dbReference>
<dbReference type="PANTHER" id="PTHR40065:SF3">
    <property type="entry name" value="RNA-BINDING PROTEIN YHBY"/>
    <property type="match status" value="1"/>
</dbReference>
<organism evidence="4 5">
    <name type="scientific">Aerococcus suis</name>
    <dbReference type="NCBI Taxonomy" id="371602"/>
    <lineage>
        <taxon>Bacteria</taxon>
        <taxon>Bacillati</taxon>
        <taxon>Bacillota</taxon>
        <taxon>Bacilli</taxon>
        <taxon>Lactobacillales</taxon>
        <taxon>Aerococcaceae</taxon>
        <taxon>Aerococcus</taxon>
    </lineage>
</organism>
<dbReference type="Proteomes" id="UP000243884">
    <property type="component" value="Unassembled WGS sequence"/>
</dbReference>
<dbReference type="SUPFAM" id="SSF75471">
    <property type="entry name" value="YhbY-like"/>
    <property type="match status" value="1"/>
</dbReference>
<dbReference type="SMART" id="SM01103">
    <property type="entry name" value="CRS1_YhbY"/>
    <property type="match status" value="1"/>
</dbReference>
<evidence type="ECO:0000313" key="5">
    <source>
        <dbReference type="Proteomes" id="UP000243884"/>
    </source>
</evidence>
<evidence type="ECO:0000256" key="1">
    <source>
        <dbReference type="ARBA" id="ARBA00022884"/>
    </source>
</evidence>
<feature type="domain" description="CRM" evidence="3">
    <location>
        <begin position="1"/>
        <end position="96"/>
    </location>
</feature>
<dbReference type="AlphaFoldDB" id="A0A1W1YLG3"/>